<dbReference type="PANTHER" id="PTHR47660">
    <property type="entry name" value="TRANSCRIPTION FACTOR WITH C2H2 AND ZN(2)-CYS(6) DNA BINDING DOMAIN (EUROFUNG)-RELATED-RELATED"/>
    <property type="match status" value="1"/>
</dbReference>
<evidence type="ECO:0000256" key="6">
    <source>
        <dbReference type="SAM" id="MobiDB-lite"/>
    </source>
</evidence>
<dbReference type="Gene3D" id="4.10.240.10">
    <property type="entry name" value="Zn(2)-C6 fungal-type DNA-binding domain"/>
    <property type="match status" value="1"/>
</dbReference>
<feature type="compositionally biased region" description="Polar residues" evidence="6">
    <location>
        <begin position="124"/>
        <end position="133"/>
    </location>
</feature>
<dbReference type="EMBL" id="JASWJB010000055">
    <property type="protein sequence ID" value="KAK2603830.1"/>
    <property type="molecule type" value="Genomic_DNA"/>
</dbReference>
<dbReference type="GO" id="GO:0008270">
    <property type="term" value="F:zinc ion binding"/>
    <property type="evidence" value="ECO:0007669"/>
    <property type="project" value="InterPro"/>
</dbReference>
<accession>A0AAJ0CV97</accession>
<keyword evidence="4" id="KW-0804">Transcription</keyword>
<dbReference type="InterPro" id="IPR001138">
    <property type="entry name" value="Zn2Cys6_DnaBD"/>
</dbReference>
<dbReference type="GO" id="GO:0000981">
    <property type="term" value="F:DNA-binding transcription factor activity, RNA polymerase II-specific"/>
    <property type="evidence" value="ECO:0007669"/>
    <property type="project" value="InterPro"/>
</dbReference>
<keyword evidence="2" id="KW-0862">Zinc</keyword>
<dbReference type="PROSITE" id="PS50048">
    <property type="entry name" value="ZN2_CY6_FUNGAL_2"/>
    <property type="match status" value="1"/>
</dbReference>
<dbReference type="SMART" id="SM00066">
    <property type="entry name" value="GAL4"/>
    <property type="match status" value="1"/>
</dbReference>
<dbReference type="Pfam" id="PF00172">
    <property type="entry name" value="Zn_clus"/>
    <property type="match status" value="1"/>
</dbReference>
<evidence type="ECO:0000256" key="4">
    <source>
        <dbReference type="ARBA" id="ARBA00023163"/>
    </source>
</evidence>
<sequence length="587" mass="63110">MQAMKRTWDDMDTSAALDSFTAAFGDHQDVTNFSINSTTAGAKLDDNASAASRQKSCNACVRGKRRCDKRTPRCSRCSAKNLDCVYQKLPPGAGASTSAATSATTSATTSSNSPAIGSAANVSYSSSAGQSAGPQPPLDALMSGSCPISSNAATAGHNRLSTSGVVPTTGSSSSAATSSSSCVSDLPEFDLGFDIDSLGTATGTETSPESLQADVGLPLGSSAHGGGGLDFSIVDFMAQSAGAGDHDLWNLHPFATETADKLDVPPLPTGLAAAAAMPHPPMHQQLQPIRDLSLIKDCGDNCMEVDPLAVHDPNTRIGFTVNFLTSMHSTFAQTRALPFMHPRLWTGQLPKSVLAAFSASTAYVARNPSNKGWTVRLLVDAAREIHREGERAVSHADKLARVQALMILNTMRIFDGDLGLRAAAEREVTVLLSWLKELRSVRHELEAEEGINGVNGFVREGSPKSWESWILLESIRRTILTSYALICLSMMLKSELPDEEIWNEDNSFTASRHLWEAASSADFFRAWREKPQFMIKDMSFKEFWVYARPDDCDDFTKIMLTSQVGIDTMSHFMNGDTTIPVKPGRVP</sequence>
<feature type="domain" description="Zn(2)-C6 fungal-type" evidence="7">
    <location>
        <begin position="56"/>
        <end position="86"/>
    </location>
</feature>
<reference evidence="8" key="1">
    <citation type="submission" date="2023-06" db="EMBL/GenBank/DDBJ databases">
        <title>Conoideocrella luteorostrata (Hypocreales: Clavicipitaceae), a potential biocontrol fungus for elongate hemlock scale in United States Christmas tree production areas.</title>
        <authorList>
            <person name="Barrett H."/>
            <person name="Lovett B."/>
            <person name="Macias A.M."/>
            <person name="Stajich J.E."/>
            <person name="Kasson M.T."/>
        </authorList>
    </citation>
    <scope>NUCLEOTIDE SEQUENCE</scope>
    <source>
        <strain evidence="8">ARSEF 14590</strain>
    </source>
</reference>
<proteinExistence type="predicted"/>
<evidence type="ECO:0000313" key="8">
    <source>
        <dbReference type="EMBL" id="KAK2603830.1"/>
    </source>
</evidence>
<evidence type="ECO:0000259" key="7">
    <source>
        <dbReference type="PROSITE" id="PS50048"/>
    </source>
</evidence>
<dbReference type="InterPro" id="IPR036864">
    <property type="entry name" value="Zn2-C6_fun-type_DNA-bd_sf"/>
</dbReference>
<gene>
    <name evidence="8" type="ORF">QQS21_003954</name>
</gene>
<dbReference type="AlphaFoldDB" id="A0AAJ0CV97"/>
<feature type="region of interest" description="Disordered" evidence="6">
    <location>
        <begin position="124"/>
        <end position="144"/>
    </location>
</feature>
<feature type="compositionally biased region" description="Low complexity" evidence="6">
    <location>
        <begin position="161"/>
        <end position="182"/>
    </location>
</feature>
<keyword evidence="1" id="KW-0479">Metal-binding</keyword>
<evidence type="ECO:0000256" key="5">
    <source>
        <dbReference type="ARBA" id="ARBA00023242"/>
    </source>
</evidence>
<dbReference type="SUPFAM" id="SSF57701">
    <property type="entry name" value="Zn2/Cys6 DNA-binding domain"/>
    <property type="match status" value="1"/>
</dbReference>
<dbReference type="CDD" id="cd00067">
    <property type="entry name" value="GAL4"/>
    <property type="match status" value="1"/>
</dbReference>
<keyword evidence="5" id="KW-0539">Nucleus</keyword>
<dbReference type="Proteomes" id="UP001251528">
    <property type="component" value="Unassembled WGS sequence"/>
</dbReference>
<name>A0AAJ0CV97_9HYPO</name>
<organism evidence="8 9">
    <name type="scientific">Conoideocrella luteorostrata</name>
    <dbReference type="NCBI Taxonomy" id="1105319"/>
    <lineage>
        <taxon>Eukaryota</taxon>
        <taxon>Fungi</taxon>
        <taxon>Dikarya</taxon>
        <taxon>Ascomycota</taxon>
        <taxon>Pezizomycotina</taxon>
        <taxon>Sordariomycetes</taxon>
        <taxon>Hypocreomycetidae</taxon>
        <taxon>Hypocreales</taxon>
        <taxon>Clavicipitaceae</taxon>
        <taxon>Conoideocrella</taxon>
    </lineage>
</organism>
<evidence type="ECO:0000256" key="3">
    <source>
        <dbReference type="ARBA" id="ARBA00023015"/>
    </source>
</evidence>
<feature type="region of interest" description="Disordered" evidence="6">
    <location>
        <begin position="158"/>
        <end position="182"/>
    </location>
</feature>
<comment type="caution">
    <text evidence="8">The sequence shown here is derived from an EMBL/GenBank/DDBJ whole genome shotgun (WGS) entry which is preliminary data.</text>
</comment>
<evidence type="ECO:0000313" key="9">
    <source>
        <dbReference type="Proteomes" id="UP001251528"/>
    </source>
</evidence>
<protein>
    <recommendedName>
        <fullName evidence="7">Zn(2)-C6 fungal-type domain-containing protein</fullName>
    </recommendedName>
</protein>
<keyword evidence="9" id="KW-1185">Reference proteome</keyword>
<evidence type="ECO:0000256" key="1">
    <source>
        <dbReference type="ARBA" id="ARBA00022723"/>
    </source>
</evidence>
<dbReference type="PANTHER" id="PTHR47660:SF3">
    <property type="entry name" value="FINGER DOMAIN PROTEIN, PUTATIVE (AFU_ORTHOLOGUE AFUA_4G03310)-RELATED"/>
    <property type="match status" value="1"/>
</dbReference>
<evidence type="ECO:0000256" key="2">
    <source>
        <dbReference type="ARBA" id="ARBA00022833"/>
    </source>
</evidence>
<keyword evidence="3" id="KW-0805">Transcription regulation</keyword>